<dbReference type="SUPFAM" id="SSF55811">
    <property type="entry name" value="Nudix"/>
    <property type="match status" value="1"/>
</dbReference>
<feature type="domain" description="Nudix hydrolase" evidence="3">
    <location>
        <begin position="1"/>
        <end position="141"/>
    </location>
</feature>
<evidence type="ECO:0000256" key="1">
    <source>
        <dbReference type="ARBA" id="ARBA00001946"/>
    </source>
</evidence>
<protein>
    <submittedName>
        <fullName evidence="4">ADP-ribose pyrophosphatase YjhB, NUDIX family</fullName>
    </submittedName>
</protein>
<dbReference type="InterPro" id="IPR015797">
    <property type="entry name" value="NUDIX_hydrolase-like_dom_sf"/>
</dbReference>
<comment type="caution">
    <text evidence="4">The sequence shown here is derived from an EMBL/GenBank/DDBJ whole genome shotgun (WGS) entry which is preliminary data.</text>
</comment>
<dbReference type="GO" id="GO:0016787">
    <property type="term" value="F:hydrolase activity"/>
    <property type="evidence" value="ECO:0007669"/>
    <property type="project" value="UniProtKB-KW"/>
</dbReference>
<dbReference type="CDD" id="cd04688">
    <property type="entry name" value="NUDIX_Hydrolase"/>
    <property type="match status" value="1"/>
</dbReference>
<keyword evidence="2" id="KW-0378">Hydrolase</keyword>
<dbReference type="EMBL" id="FNMX01000004">
    <property type="protein sequence ID" value="SDW49163.1"/>
    <property type="molecule type" value="Genomic_DNA"/>
</dbReference>
<dbReference type="AlphaFoldDB" id="A0AAX2DN54"/>
<evidence type="ECO:0000256" key="2">
    <source>
        <dbReference type="ARBA" id="ARBA00022801"/>
    </source>
</evidence>
<evidence type="ECO:0000259" key="3">
    <source>
        <dbReference type="PROSITE" id="PS51462"/>
    </source>
</evidence>
<dbReference type="Proteomes" id="UP000183610">
    <property type="component" value="Unassembled WGS sequence"/>
</dbReference>
<dbReference type="PANTHER" id="PTHR43046">
    <property type="entry name" value="GDP-MANNOSE MANNOSYL HYDROLASE"/>
    <property type="match status" value="1"/>
</dbReference>
<dbReference type="PANTHER" id="PTHR43046:SF14">
    <property type="entry name" value="MUTT_NUDIX FAMILY PROTEIN"/>
    <property type="match status" value="1"/>
</dbReference>
<dbReference type="InterPro" id="IPR020084">
    <property type="entry name" value="NUDIX_hydrolase_CS"/>
</dbReference>
<gene>
    <name evidence="4" type="ORF">SAMN05421782_10421</name>
</gene>
<dbReference type="RefSeq" id="WP_074673852.1">
    <property type="nucleotide sequence ID" value="NZ_FNMX01000004.1"/>
</dbReference>
<dbReference type="PROSITE" id="PS51462">
    <property type="entry name" value="NUDIX"/>
    <property type="match status" value="1"/>
</dbReference>
<accession>A0AAX2DN54</accession>
<evidence type="ECO:0000313" key="4">
    <source>
        <dbReference type="EMBL" id="SDW49163.1"/>
    </source>
</evidence>
<evidence type="ECO:0000313" key="5">
    <source>
        <dbReference type="Proteomes" id="UP000183610"/>
    </source>
</evidence>
<reference evidence="4 5" key="1">
    <citation type="submission" date="2016-10" db="EMBL/GenBank/DDBJ databases">
        <authorList>
            <person name="Varghese N."/>
            <person name="Submissions S."/>
        </authorList>
    </citation>
    <scope>NUCLEOTIDE SEQUENCE [LARGE SCALE GENOMIC DNA]</scope>
    <source>
        <strain evidence="4 5">ATCC 49954</strain>
    </source>
</reference>
<dbReference type="Gene3D" id="3.90.79.10">
    <property type="entry name" value="Nucleoside Triphosphate Pyrophosphohydrolase"/>
    <property type="match status" value="1"/>
</dbReference>
<dbReference type="InterPro" id="IPR000086">
    <property type="entry name" value="NUDIX_hydrolase_dom"/>
</dbReference>
<name>A0AAX2DN54_LISIV</name>
<dbReference type="PROSITE" id="PS00893">
    <property type="entry name" value="NUDIX_BOX"/>
    <property type="match status" value="1"/>
</dbReference>
<sequence length="169" mass="19869">MKHIRTVAIIIHDNKILFHSSQDNDYWTLPGGAVEQEFIKEGLIREMREELGEEVVVQELKIIAENKFMYRGSEIDSIEFYFAVKLPEDSSLIAQKSFTKVEEFGQFNEEPYVLTFKWIDISKLAEFLILPRFLVTELQNLRGNHVKHIENNIKKTTKISFRGFWNLVC</sequence>
<comment type="cofactor">
    <cofactor evidence="1">
        <name>Mg(2+)</name>
        <dbReference type="ChEBI" id="CHEBI:18420"/>
    </cofactor>
</comment>
<dbReference type="Pfam" id="PF00293">
    <property type="entry name" value="NUDIX"/>
    <property type="match status" value="1"/>
</dbReference>
<proteinExistence type="predicted"/>
<organism evidence="4 5">
    <name type="scientific">Listeria ivanovii</name>
    <dbReference type="NCBI Taxonomy" id="1638"/>
    <lineage>
        <taxon>Bacteria</taxon>
        <taxon>Bacillati</taxon>
        <taxon>Bacillota</taxon>
        <taxon>Bacilli</taxon>
        <taxon>Bacillales</taxon>
        <taxon>Listeriaceae</taxon>
        <taxon>Listeria</taxon>
    </lineage>
</organism>